<protein>
    <recommendedName>
        <fullName evidence="9">Glycoside hydrolase</fullName>
    </recommendedName>
</protein>
<dbReference type="EMBL" id="AP023322">
    <property type="protein sequence ID" value="BCI64834.1"/>
    <property type="molecule type" value="Genomic_DNA"/>
</dbReference>
<dbReference type="Gene3D" id="2.60.120.560">
    <property type="entry name" value="Exo-inulinase, domain 1"/>
    <property type="match status" value="1"/>
</dbReference>
<dbReference type="Proteomes" id="UP000594042">
    <property type="component" value="Chromosome"/>
</dbReference>
<evidence type="ECO:0000256" key="2">
    <source>
        <dbReference type="ARBA" id="ARBA00022801"/>
    </source>
</evidence>
<comment type="similarity">
    <text evidence="1">Belongs to the glycosyl hydrolase 43 family.</text>
</comment>
<evidence type="ECO:0000313" key="8">
    <source>
        <dbReference type="Proteomes" id="UP000594042"/>
    </source>
</evidence>
<dbReference type="InterPro" id="IPR023296">
    <property type="entry name" value="Glyco_hydro_beta-prop_sf"/>
</dbReference>
<keyword evidence="2" id="KW-0378">Hydrolase</keyword>
<feature type="site" description="Important for catalytic activity, responsible for pKa modulation of the active site Glu and correct orientation of both the proton donor and substrate" evidence="5">
    <location>
        <position position="143"/>
    </location>
</feature>
<organism evidence="7 8">
    <name type="scientific">Coprobacter secundus subsp. similis</name>
    <dbReference type="NCBI Taxonomy" id="2751153"/>
    <lineage>
        <taxon>Bacteria</taxon>
        <taxon>Pseudomonadati</taxon>
        <taxon>Bacteroidota</taxon>
        <taxon>Bacteroidia</taxon>
        <taxon>Bacteroidales</taxon>
        <taxon>Barnesiellaceae</taxon>
        <taxon>Coprobacter</taxon>
    </lineage>
</organism>
<keyword evidence="8" id="KW-1185">Reference proteome</keyword>
<feature type="chain" id="PRO_5028810498" description="Glycoside hydrolase" evidence="6">
    <location>
        <begin position="21"/>
        <end position="887"/>
    </location>
</feature>
<dbReference type="PANTHER" id="PTHR42812">
    <property type="entry name" value="BETA-XYLOSIDASE"/>
    <property type="match status" value="1"/>
</dbReference>
<dbReference type="GO" id="GO:0005975">
    <property type="term" value="P:carbohydrate metabolic process"/>
    <property type="evidence" value="ECO:0007669"/>
    <property type="project" value="InterPro"/>
</dbReference>
<dbReference type="RefSeq" id="WP_200755200.1">
    <property type="nucleotide sequence ID" value="NZ_AP023322.1"/>
</dbReference>
<dbReference type="SUPFAM" id="SSF75005">
    <property type="entry name" value="Arabinanase/levansucrase/invertase"/>
    <property type="match status" value="1"/>
</dbReference>
<dbReference type="InterPro" id="IPR006710">
    <property type="entry name" value="Glyco_hydro_43"/>
</dbReference>
<dbReference type="InterPro" id="IPR051795">
    <property type="entry name" value="Glycosyl_Hydrlase_43"/>
</dbReference>
<reference evidence="8" key="1">
    <citation type="submission" date="2020-07" db="EMBL/GenBank/DDBJ databases">
        <title>Complete genome sequencing of Coprobacter sp. strain 2CBH44.</title>
        <authorList>
            <person name="Sakamoto M."/>
            <person name="Murakami T."/>
            <person name="Mori H."/>
        </authorList>
    </citation>
    <scope>NUCLEOTIDE SEQUENCE [LARGE SCALE GENOMIC DNA]</scope>
    <source>
        <strain evidence="8">2CBH44</strain>
    </source>
</reference>
<accession>A0A7G1I2C6</accession>
<dbReference type="AlphaFoldDB" id="A0A7G1I2C6"/>
<dbReference type="KEGG" id="copr:Cop2CBH44_31870"/>
<dbReference type="Gene3D" id="2.60.120.260">
    <property type="entry name" value="Galactose-binding domain-like"/>
    <property type="match status" value="1"/>
</dbReference>
<dbReference type="SUPFAM" id="SSF49899">
    <property type="entry name" value="Concanavalin A-like lectins/glucanases"/>
    <property type="match status" value="1"/>
</dbReference>
<dbReference type="InterPro" id="IPR013320">
    <property type="entry name" value="ConA-like_dom_sf"/>
</dbReference>
<dbReference type="Gene3D" id="2.115.10.20">
    <property type="entry name" value="Glycosyl hydrolase domain, family 43"/>
    <property type="match status" value="1"/>
</dbReference>
<evidence type="ECO:0000256" key="3">
    <source>
        <dbReference type="ARBA" id="ARBA00023295"/>
    </source>
</evidence>
<evidence type="ECO:0008006" key="9">
    <source>
        <dbReference type="Google" id="ProtNLM"/>
    </source>
</evidence>
<sequence length="887" mass="101605">MKKILLPFICACVGFVSPHAQNIPNPVIPRVADAGVMKYNGKYYIGGVGTNGDFYVSQDLIHWSEPIHAITMDNEWTQGTGAKNNQIHANDMLYLNGKFHLYWSVNYWGKDRHAVHIVHAESDKPLGPYTEPDKTTWLDNRIDPKVFKDDDGQLYMYMVRFTEGNTIWGRKMKNPAEFSSEPVCLFASLPDTWETMDNRVAEGPWVIKYRGQYYMMYNANHTGHTWGNYQLGVAQANSPLGFNNGNKYSYPVVGSNQTPLEEKYVDILRYTGKNYTPLFSYSENKPANNWYDITFDDSGWEKGEGGFASKEIDGSTARHCGTIWQSPALWLRKKFIADKNPGNLALRITHYGDTKIMLNGTVIYDKKGPDYCMVNLTPQQRKALKTGENILAIETSAKRSNYFDISLFDLKNDIADDILFTPGQPNILRGPNGFEWWLVYMANRNDKSRDQYIDRVQFFDKTMYVDGITGPNTPGYHPAPALPTFSVDSTAPASGIFSQVRPSATYLFETGIKTSGNAGAIAWWKDENNYARVGLDASDNTWYLSVKLNGKETKENFELPYNFNWNVYHHFRIERNGRNLKINLDEIPAPTKNTFDNIIPATPGYPGTFDITGNSLFDGTIYTIGFDEDAIQLSENEEILKGDLSNKYELSFQIYGLDKNKFTGCYPAYIDKNNYVKAIFNGISGNLEVTVVNKGKIKLQKEYSLENLRTAYPDVKYTDTYEKNYRFTTPTVIDALYLNRHDIDNKSDFTANMFDKFSVEYLTNGKWYPIDKRNAEIDDNPMYNRLTFTPVKAEGVRFINSTATDLQRHIYKIRVNEKLKESYNFRTVRDNERLYIFVDGRELDMLDISLPASKVGFCNSNYYSTYQGILYYHIGEKQQIIKTSSEK</sequence>
<name>A0A7G1I2C6_9BACT</name>
<gene>
    <name evidence="7" type="ORF">Cop2CBH44_31870</name>
</gene>
<evidence type="ECO:0000256" key="6">
    <source>
        <dbReference type="SAM" id="SignalP"/>
    </source>
</evidence>
<evidence type="ECO:0000256" key="4">
    <source>
        <dbReference type="PIRSR" id="PIRSR606710-1"/>
    </source>
</evidence>
<evidence type="ECO:0000313" key="7">
    <source>
        <dbReference type="EMBL" id="BCI64834.1"/>
    </source>
</evidence>
<dbReference type="Pfam" id="PF04616">
    <property type="entry name" value="Glyco_hydro_43"/>
    <property type="match status" value="1"/>
</dbReference>
<dbReference type="GO" id="GO:0004553">
    <property type="term" value="F:hydrolase activity, hydrolyzing O-glycosyl compounds"/>
    <property type="evidence" value="ECO:0007669"/>
    <property type="project" value="InterPro"/>
</dbReference>
<evidence type="ECO:0000256" key="5">
    <source>
        <dbReference type="PIRSR" id="PIRSR606710-2"/>
    </source>
</evidence>
<proteinExistence type="inferred from homology"/>
<feature type="signal peptide" evidence="6">
    <location>
        <begin position="1"/>
        <end position="20"/>
    </location>
</feature>
<keyword evidence="6" id="KW-0732">Signal</keyword>
<feature type="active site" description="Proton donor" evidence="4">
    <location>
        <position position="202"/>
    </location>
</feature>
<dbReference type="PANTHER" id="PTHR42812:SF12">
    <property type="entry name" value="BETA-XYLOSIDASE-RELATED"/>
    <property type="match status" value="1"/>
</dbReference>
<evidence type="ECO:0000256" key="1">
    <source>
        <dbReference type="ARBA" id="ARBA00009865"/>
    </source>
</evidence>
<feature type="active site" description="Proton acceptor" evidence="4">
    <location>
        <position position="33"/>
    </location>
</feature>
<keyword evidence="3" id="KW-0326">Glycosidase</keyword>